<accession>A0A1B9Y3M6</accession>
<keyword evidence="3" id="KW-0804">Transcription</keyword>
<name>A0A1B9Y3M6_9FLAO</name>
<dbReference type="OrthoDB" id="796548at2"/>
<dbReference type="GO" id="GO:0003677">
    <property type="term" value="F:DNA binding"/>
    <property type="evidence" value="ECO:0007669"/>
    <property type="project" value="UniProtKB-KW"/>
</dbReference>
<protein>
    <recommendedName>
        <fullName evidence="4">Peptidase S24/S26A/S26B/S26C domain-containing protein</fullName>
    </recommendedName>
</protein>
<proteinExistence type="predicted"/>
<feature type="domain" description="Peptidase S24/S26A/S26B/S26C" evidence="4">
    <location>
        <begin position="94"/>
        <end position="206"/>
    </location>
</feature>
<keyword evidence="6" id="KW-1185">Reference proteome</keyword>
<keyword evidence="1" id="KW-0805">Transcription regulation</keyword>
<dbReference type="InterPro" id="IPR015927">
    <property type="entry name" value="Peptidase_S24_S26A/B/C"/>
</dbReference>
<keyword evidence="2" id="KW-0238">DNA-binding</keyword>
<evidence type="ECO:0000313" key="6">
    <source>
        <dbReference type="Proteomes" id="UP000093186"/>
    </source>
</evidence>
<dbReference type="RefSeq" id="WP_068703632.1">
    <property type="nucleotide sequence ID" value="NZ_MAKX01000001.1"/>
</dbReference>
<dbReference type="CDD" id="cd06462">
    <property type="entry name" value="Peptidase_S24_S26"/>
    <property type="match status" value="1"/>
</dbReference>
<evidence type="ECO:0000259" key="4">
    <source>
        <dbReference type="Pfam" id="PF00717"/>
    </source>
</evidence>
<comment type="caution">
    <text evidence="5">The sequence shown here is derived from an EMBL/GenBank/DDBJ whole genome shotgun (WGS) entry which is preliminary data.</text>
</comment>
<dbReference type="AlphaFoldDB" id="A0A1B9Y3M6"/>
<evidence type="ECO:0000313" key="5">
    <source>
        <dbReference type="EMBL" id="OCK44349.1"/>
    </source>
</evidence>
<gene>
    <name evidence="5" type="ORF">BA195_06645</name>
</gene>
<dbReference type="Pfam" id="PF00717">
    <property type="entry name" value="Peptidase_S24"/>
    <property type="match status" value="1"/>
</dbReference>
<organism evidence="5 6">
    <name type="scientific">Tenacibaculum soleae</name>
    <dbReference type="NCBI Taxonomy" id="447689"/>
    <lineage>
        <taxon>Bacteria</taxon>
        <taxon>Pseudomonadati</taxon>
        <taxon>Bacteroidota</taxon>
        <taxon>Flavobacteriia</taxon>
        <taxon>Flavobacteriales</taxon>
        <taxon>Flavobacteriaceae</taxon>
        <taxon>Tenacibaculum</taxon>
    </lineage>
</organism>
<evidence type="ECO:0000256" key="1">
    <source>
        <dbReference type="ARBA" id="ARBA00023015"/>
    </source>
</evidence>
<reference evidence="5 6" key="1">
    <citation type="submission" date="2016-06" db="EMBL/GenBank/DDBJ databases">
        <title>Draft Genome Sequence of Tenacibaculum soleae UCD-KL19.</title>
        <authorList>
            <person name="Eisen J.A."/>
            <person name="Coil D.A."/>
            <person name="Lujan K.M."/>
        </authorList>
    </citation>
    <scope>NUCLEOTIDE SEQUENCE [LARGE SCALE GENOMIC DNA]</scope>
    <source>
        <strain evidence="5 6">UCD-KL19</strain>
    </source>
</reference>
<dbReference type="PANTHER" id="PTHR40661">
    <property type="match status" value="1"/>
</dbReference>
<dbReference type="PANTHER" id="PTHR40661:SF1">
    <property type="entry name" value="HTH CRO_C1-TYPE DOMAIN-CONTAINING PROTEIN"/>
    <property type="match status" value="1"/>
</dbReference>
<evidence type="ECO:0000256" key="3">
    <source>
        <dbReference type="ARBA" id="ARBA00023163"/>
    </source>
</evidence>
<dbReference type="STRING" id="447689.BA195_06645"/>
<dbReference type="InterPro" id="IPR036286">
    <property type="entry name" value="LexA/Signal_pep-like_sf"/>
</dbReference>
<dbReference type="SUPFAM" id="SSF51306">
    <property type="entry name" value="LexA/Signal peptidase"/>
    <property type="match status" value="1"/>
</dbReference>
<sequence>MIKDKDLIKLIREIASDNDISSYQIGENTPVSNKTAYNILNDDTIKPRRKTLNIILDYLEETITGTKGSLEIKEEHKQPQAAEPPATYQQGVPYYDVEFAAGFEDFTQSQQLQPTSFIKHPFFNGCDYVIRASGQSMAKIIKHGDAIGIVKIENWQEFLPFGEIYAIVTKDNYRMIKIITAGKNEDYFTLISKPSDSKKNEFPPQQIKKTLILNLFKVQASSYLF</sequence>
<dbReference type="Gene3D" id="2.10.109.10">
    <property type="entry name" value="Umud Fragment, subunit A"/>
    <property type="match status" value="1"/>
</dbReference>
<dbReference type="EMBL" id="MAKX01000001">
    <property type="protein sequence ID" value="OCK44349.1"/>
    <property type="molecule type" value="Genomic_DNA"/>
</dbReference>
<evidence type="ECO:0000256" key="2">
    <source>
        <dbReference type="ARBA" id="ARBA00023125"/>
    </source>
</evidence>
<dbReference type="Proteomes" id="UP000093186">
    <property type="component" value="Unassembled WGS sequence"/>
</dbReference>